<evidence type="ECO:0000256" key="2">
    <source>
        <dbReference type="ARBA" id="ARBA00022801"/>
    </source>
</evidence>
<feature type="domain" description="PDEase" evidence="4">
    <location>
        <begin position="1"/>
        <end position="113"/>
    </location>
</feature>
<dbReference type="InterPro" id="IPR002073">
    <property type="entry name" value="PDEase_catalytic_dom"/>
</dbReference>
<sequence length="113" mass="12959">MTLRSGIAKFKTTPLLPNLFYVSSPYEKDTSDIFPPFKEPSLLTVLENLVHCADLSNPTKPLTLYKRWVELLMEEFFQQGDKEREQNLDISPMCDRHSATIEKSQVTSTGLSY</sequence>
<proteinExistence type="predicted"/>
<dbReference type="PROSITE" id="PS51845">
    <property type="entry name" value="PDEASE_I_2"/>
    <property type="match status" value="1"/>
</dbReference>
<protein>
    <recommendedName>
        <fullName evidence="4">PDEase domain-containing protein</fullName>
    </recommendedName>
</protein>
<dbReference type="PRINTS" id="PR00387">
    <property type="entry name" value="PDIESTERASE1"/>
</dbReference>
<name>A0A7R9NZC3_9NEOP</name>
<dbReference type="Gene3D" id="1.10.1300.10">
    <property type="entry name" value="3'5'-cyclic nucleotide phosphodiesterase, catalytic domain"/>
    <property type="match status" value="1"/>
</dbReference>
<dbReference type="EMBL" id="OE005165">
    <property type="protein sequence ID" value="CAD7461741.1"/>
    <property type="molecule type" value="Genomic_DNA"/>
</dbReference>
<evidence type="ECO:0000259" key="4">
    <source>
        <dbReference type="PROSITE" id="PS51845"/>
    </source>
</evidence>
<dbReference type="AlphaFoldDB" id="A0A7R9NZC3"/>
<dbReference type="GO" id="GO:0046872">
    <property type="term" value="F:metal ion binding"/>
    <property type="evidence" value="ECO:0007669"/>
    <property type="project" value="UniProtKB-KW"/>
</dbReference>
<keyword evidence="1 3" id="KW-0479">Metal-binding</keyword>
<evidence type="ECO:0000313" key="5">
    <source>
        <dbReference type="EMBL" id="CAD7461741.1"/>
    </source>
</evidence>
<accession>A0A7R9NZC3</accession>
<organism evidence="5">
    <name type="scientific">Timema tahoe</name>
    <dbReference type="NCBI Taxonomy" id="61484"/>
    <lineage>
        <taxon>Eukaryota</taxon>
        <taxon>Metazoa</taxon>
        <taxon>Ecdysozoa</taxon>
        <taxon>Arthropoda</taxon>
        <taxon>Hexapoda</taxon>
        <taxon>Insecta</taxon>
        <taxon>Pterygota</taxon>
        <taxon>Neoptera</taxon>
        <taxon>Polyneoptera</taxon>
        <taxon>Phasmatodea</taxon>
        <taxon>Timematodea</taxon>
        <taxon>Timematoidea</taxon>
        <taxon>Timematidae</taxon>
        <taxon>Timema</taxon>
    </lineage>
</organism>
<dbReference type="InterPro" id="IPR023088">
    <property type="entry name" value="PDEase"/>
</dbReference>
<dbReference type="InterPro" id="IPR036971">
    <property type="entry name" value="PDEase_catalytic_dom_sf"/>
</dbReference>
<evidence type="ECO:0000256" key="1">
    <source>
        <dbReference type="ARBA" id="ARBA00022723"/>
    </source>
</evidence>
<feature type="binding site" evidence="3">
    <location>
        <position position="54"/>
    </location>
    <ligand>
        <name>Zn(2+)</name>
        <dbReference type="ChEBI" id="CHEBI:29105"/>
        <label>1</label>
    </ligand>
</feature>
<reference evidence="5" key="1">
    <citation type="submission" date="2020-11" db="EMBL/GenBank/DDBJ databases">
        <authorList>
            <person name="Tran Van P."/>
        </authorList>
    </citation>
    <scope>NUCLEOTIDE SEQUENCE</scope>
</reference>
<gene>
    <name evidence="5" type="ORF">TTEB3V08_LOCUS9646</name>
</gene>
<dbReference type="PANTHER" id="PTHR11347">
    <property type="entry name" value="CYCLIC NUCLEOTIDE PHOSPHODIESTERASE"/>
    <property type="match status" value="1"/>
</dbReference>
<dbReference type="Pfam" id="PF00233">
    <property type="entry name" value="PDEase_I"/>
    <property type="match status" value="1"/>
</dbReference>
<evidence type="ECO:0000256" key="3">
    <source>
        <dbReference type="PIRSR" id="PIRSR623088-3"/>
    </source>
</evidence>
<keyword evidence="2" id="KW-0378">Hydrolase</keyword>
<dbReference type="SUPFAM" id="SSF109604">
    <property type="entry name" value="HD-domain/PDEase-like"/>
    <property type="match status" value="1"/>
</dbReference>
<dbReference type="GO" id="GO:0007165">
    <property type="term" value="P:signal transduction"/>
    <property type="evidence" value="ECO:0007669"/>
    <property type="project" value="InterPro"/>
</dbReference>
<dbReference type="GO" id="GO:0004114">
    <property type="term" value="F:3',5'-cyclic-nucleotide phosphodiesterase activity"/>
    <property type="evidence" value="ECO:0007669"/>
    <property type="project" value="InterPro"/>
</dbReference>